<name>A0AAE0A7L5_9ROSI</name>
<dbReference type="EMBL" id="JANJYJ010000006">
    <property type="protein sequence ID" value="KAK3204818.1"/>
    <property type="molecule type" value="Genomic_DNA"/>
</dbReference>
<evidence type="ECO:0000256" key="1">
    <source>
        <dbReference type="ARBA" id="ARBA00022723"/>
    </source>
</evidence>
<dbReference type="PANTHER" id="PTHR31973">
    <property type="entry name" value="POLYPROTEIN, PUTATIVE-RELATED"/>
    <property type="match status" value="1"/>
</dbReference>
<evidence type="ECO:0000313" key="9">
    <source>
        <dbReference type="Proteomes" id="UP001281410"/>
    </source>
</evidence>
<keyword evidence="9" id="KW-1185">Reference proteome</keyword>
<evidence type="ECO:0000256" key="3">
    <source>
        <dbReference type="ARBA" id="ARBA00022833"/>
    </source>
</evidence>
<evidence type="ECO:0000259" key="6">
    <source>
        <dbReference type="PROSITE" id="PS50158"/>
    </source>
</evidence>
<comment type="caution">
    <text evidence="8">The sequence shown here is derived from an EMBL/GenBank/DDBJ whole genome shotgun (WGS) entry which is preliminary data.</text>
</comment>
<reference evidence="8" key="1">
    <citation type="journal article" date="2023" name="Plant J.">
        <title>Genome sequences and population genomics provide insights into the demographic history, inbreeding, and mutation load of two 'living fossil' tree species of Dipteronia.</title>
        <authorList>
            <person name="Feng Y."/>
            <person name="Comes H.P."/>
            <person name="Chen J."/>
            <person name="Zhu S."/>
            <person name="Lu R."/>
            <person name="Zhang X."/>
            <person name="Li P."/>
            <person name="Qiu J."/>
            <person name="Olsen K.M."/>
            <person name="Qiu Y."/>
        </authorList>
    </citation>
    <scope>NUCLEOTIDE SEQUENCE</scope>
    <source>
        <strain evidence="8">NBL</strain>
    </source>
</reference>
<dbReference type="Proteomes" id="UP001281410">
    <property type="component" value="Unassembled WGS sequence"/>
</dbReference>
<evidence type="ECO:0000256" key="5">
    <source>
        <dbReference type="SAM" id="MobiDB-lite"/>
    </source>
</evidence>
<evidence type="ECO:0000259" key="7">
    <source>
        <dbReference type="PROSITE" id="PS50966"/>
    </source>
</evidence>
<evidence type="ECO:0000313" key="8">
    <source>
        <dbReference type="EMBL" id="KAK3204818.1"/>
    </source>
</evidence>
<evidence type="ECO:0000256" key="4">
    <source>
        <dbReference type="PROSITE-ProRule" id="PRU00047"/>
    </source>
</evidence>
<sequence>MRRKILVRFCDKWAETEKLNDSITPYAREHLTMTEYEARKLQVIHGRGQWYETVDQVGLKILVNVDNGTCDCEMWKMSALPCMHAIAVFMYKREFAHDHVHWYYLKQAWKMTYDGVINPISDESRWPEFQYEIIEPPVIRTKVGSPKKKRRRAPDEPRAPSATFLKRCSKCGELGHNKKTCRSTGSDQ</sequence>
<dbReference type="GO" id="GO:0008270">
    <property type="term" value="F:zinc ion binding"/>
    <property type="evidence" value="ECO:0007669"/>
    <property type="project" value="UniProtKB-KW"/>
</dbReference>
<feature type="domain" description="CCHC-type" evidence="6">
    <location>
        <begin position="167"/>
        <end position="183"/>
    </location>
</feature>
<feature type="region of interest" description="Disordered" evidence="5">
    <location>
        <begin position="142"/>
        <end position="161"/>
    </location>
</feature>
<accession>A0AAE0A7L5</accession>
<keyword evidence="2 4" id="KW-0863">Zinc-finger</keyword>
<dbReference type="PANTHER" id="PTHR31973:SF187">
    <property type="entry name" value="MUTATOR TRANSPOSASE MUDRA PROTEIN"/>
    <property type="match status" value="1"/>
</dbReference>
<dbReference type="PROSITE" id="PS50966">
    <property type="entry name" value="ZF_SWIM"/>
    <property type="match status" value="1"/>
</dbReference>
<dbReference type="AlphaFoldDB" id="A0AAE0A7L5"/>
<organism evidence="8 9">
    <name type="scientific">Dipteronia sinensis</name>
    <dbReference type="NCBI Taxonomy" id="43782"/>
    <lineage>
        <taxon>Eukaryota</taxon>
        <taxon>Viridiplantae</taxon>
        <taxon>Streptophyta</taxon>
        <taxon>Embryophyta</taxon>
        <taxon>Tracheophyta</taxon>
        <taxon>Spermatophyta</taxon>
        <taxon>Magnoliopsida</taxon>
        <taxon>eudicotyledons</taxon>
        <taxon>Gunneridae</taxon>
        <taxon>Pentapetalae</taxon>
        <taxon>rosids</taxon>
        <taxon>malvids</taxon>
        <taxon>Sapindales</taxon>
        <taxon>Sapindaceae</taxon>
        <taxon>Hippocastanoideae</taxon>
        <taxon>Acereae</taxon>
        <taxon>Dipteronia</taxon>
    </lineage>
</organism>
<dbReference type="SMART" id="SM00575">
    <property type="entry name" value="ZnF_PMZ"/>
    <property type="match status" value="1"/>
</dbReference>
<dbReference type="GO" id="GO:0003676">
    <property type="term" value="F:nucleic acid binding"/>
    <property type="evidence" value="ECO:0007669"/>
    <property type="project" value="InterPro"/>
</dbReference>
<feature type="domain" description="SWIM-type" evidence="7">
    <location>
        <begin position="59"/>
        <end position="93"/>
    </location>
</feature>
<evidence type="ECO:0000256" key="2">
    <source>
        <dbReference type="ARBA" id="ARBA00022771"/>
    </source>
</evidence>
<dbReference type="InterPro" id="IPR007527">
    <property type="entry name" value="Znf_SWIM"/>
</dbReference>
<dbReference type="PROSITE" id="PS50158">
    <property type="entry name" value="ZF_CCHC"/>
    <property type="match status" value="1"/>
</dbReference>
<proteinExistence type="predicted"/>
<protein>
    <recommendedName>
        <fullName evidence="10">SWIM-type domain-containing protein</fullName>
    </recommendedName>
</protein>
<gene>
    <name evidence="8" type="ORF">Dsin_018864</name>
</gene>
<dbReference type="Pfam" id="PF04434">
    <property type="entry name" value="SWIM"/>
    <property type="match status" value="1"/>
</dbReference>
<keyword evidence="1" id="KW-0479">Metal-binding</keyword>
<dbReference type="InterPro" id="IPR006564">
    <property type="entry name" value="Znf_PMZ"/>
</dbReference>
<evidence type="ECO:0008006" key="10">
    <source>
        <dbReference type="Google" id="ProtNLM"/>
    </source>
</evidence>
<dbReference type="InterPro" id="IPR001878">
    <property type="entry name" value="Znf_CCHC"/>
</dbReference>
<keyword evidence="3" id="KW-0862">Zinc</keyword>